<evidence type="ECO:0000259" key="10">
    <source>
        <dbReference type="PROSITE" id="PS51733"/>
    </source>
</evidence>
<feature type="binding site" evidence="8">
    <location>
        <begin position="159"/>
        <end position="161"/>
    </location>
    <ligand>
        <name>substrate</name>
    </ligand>
</feature>
<dbReference type="PANTHER" id="PTHR10993">
    <property type="entry name" value="OCTANOYLTRANSFERASE"/>
    <property type="match status" value="1"/>
</dbReference>
<accession>A0A1L8E0L8</accession>
<dbReference type="PROSITE" id="PS51733">
    <property type="entry name" value="BPL_LPL_CATALYTIC"/>
    <property type="match status" value="1"/>
</dbReference>
<keyword evidence="4 6" id="KW-0808">Transferase</keyword>
<evidence type="ECO:0000256" key="3">
    <source>
        <dbReference type="ARBA" id="ARBA00007907"/>
    </source>
</evidence>
<dbReference type="PIRSF" id="PIRSF016262">
    <property type="entry name" value="LPLase"/>
    <property type="match status" value="1"/>
</dbReference>
<dbReference type="GO" id="GO:0005739">
    <property type="term" value="C:mitochondrion"/>
    <property type="evidence" value="ECO:0007669"/>
    <property type="project" value="UniProtKB-SubCell"/>
</dbReference>
<comment type="subcellular location">
    <subcellularLocation>
        <location evidence="1 6">Mitochondrion</location>
    </subcellularLocation>
</comment>
<proteinExistence type="inferred from homology"/>
<dbReference type="Pfam" id="PF21948">
    <property type="entry name" value="LplA-B_cat"/>
    <property type="match status" value="1"/>
</dbReference>
<evidence type="ECO:0000256" key="2">
    <source>
        <dbReference type="ARBA" id="ARBA00004821"/>
    </source>
</evidence>
<dbReference type="SUPFAM" id="SSF55681">
    <property type="entry name" value="Class II aaRS and biotin synthetases"/>
    <property type="match status" value="1"/>
</dbReference>
<dbReference type="CDD" id="cd16444">
    <property type="entry name" value="LipB"/>
    <property type="match status" value="1"/>
</dbReference>
<feature type="binding site" evidence="8">
    <location>
        <begin position="80"/>
        <end position="87"/>
    </location>
    <ligand>
        <name>substrate</name>
    </ligand>
</feature>
<feature type="active site" description="Acyl-thioester intermediate" evidence="7">
    <location>
        <position position="177"/>
    </location>
</feature>
<dbReference type="UniPathway" id="UPA00538">
    <property type="reaction ID" value="UER00592"/>
</dbReference>
<comment type="catalytic activity">
    <reaction evidence="6">
        <text>octanoyl-[ACP] + L-lysyl-[protein] = N(6)-octanoyl-L-lysyl-[protein] + holo-[ACP] + H(+)</text>
        <dbReference type="Rhea" id="RHEA:17665"/>
        <dbReference type="Rhea" id="RHEA-COMP:9636"/>
        <dbReference type="Rhea" id="RHEA-COMP:9685"/>
        <dbReference type="Rhea" id="RHEA-COMP:9752"/>
        <dbReference type="Rhea" id="RHEA-COMP:9928"/>
        <dbReference type="ChEBI" id="CHEBI:15378"/>
        <dbReference type="ChEBI" id="CHEBI:29969"/>
        <dbReference type="ChEBI" id="CHEBI:64479"/>
        <dbReference type="ChEBI" id="CHEBI:78463"/>
        <dbReference type="ChEBI" id="CHEBI:78809"/>
        <dbReference type="EC" id="2.3.1.181"/>
    </reaction>
</comment>
<comment type="function">
    <text evidence="6">Catalyzes the transfer of endogenously produced octanoic acid from octanoyl-acyl-carrier-protein onto the lipoyl domains of lipoate-dependent enzymes. Lipoyl-ACP can also act as a substrate although octanoyl-ACP is likely to be the physiological substrate.</text>
</comment>
<feature type="binding site" evidence="8">
    <location>
        <begin position="146"/>
        <end position="148"/>
    </location>
    <ligand>
        <name>substrate</name>
    </ligand>
</feature>
<name>A0A1L8E0L8_9DIPT</name>
<comment type="similarity">
    <text evidence="3 6">Belongs to the LipB family.</text>
</comment>
<dbReference type="GO" id="GO:0009249">
    <property type="term" value="P:protein lipoylation"/>
    <property type="evidence" value="ECO:0007669"/>
    <property type="project" value="InterPro"/>
</dbReference>
<keyword evidence="5 6" id="KW-0012">Acyltransferase</keyword>
<dbReference type="EMBL" id="GFDF01001847">
    <property type="protein sequence ID" value="JAV12237.1"/>
    <property type="molecule type" value="Transcribed_RNA"/>
</dbReference>
<comment type="pathway">
    <text evidence="2 6">Protein modification; protein lipoylation via endogenous pathway; protein N(6)-(lipoyl)lysine from octanoyl-[acyl-carrier-protein]: step 1/2.</text>
</comment>
<evidence type="ECO:0000313" key="11">
    <source>
        <dbReference type="EMBL" id="JAV12237.1"/>
    </source>
</evidence>
<evidence type="ECO:0000256" key="8">
    <source>
        <dbReference type="PIRSR" id="PIRSR016262-2"/>
    </source>
</evidence>
<dbReference type="FunFam" id="3.30.930.10:FF:000035">
    <property type="entry name" value="Putative lipoyltransferase 2, mitochondrial"/>
    <property type="match status" value="1"/>
</dbReference>
<evidence type="ECO:0000256" key="5">
    <source>
        <dbReference type="ARBA" id="ARBA00023315"/>
    </source>
</evidence>
<dbReference type="NCBIfam" id="TIGR00214">
    <property type="entry name" value="lipB"/>
    <property type="match status" value="1"/>
</dbReference>
<dbReference type="InterPro" id="IPR000544">
    <property type="entry name" value="Octanoyltransferase"/>
</dbReference>
<dbReference type="InterPro" id="IPR020605">
    <property type="entry name" value="Octanoyltransferase_CS"/>
</dbReference>
<dbReference type="InterPro" id="IPR004143">
    <property type="entry name" value="BPL_LPL_catalytic"/>
</dbReference>
<feature type="site" description="Lowers pKa of active site Cys" evidence="9">
    <location>
        <position position="143"/>
    </location>
</feature>
<dbReference type="GO" id="GO:0033819">
    <property type="term" value="F:lipoyl(octanoyl) transferase activity"/>
    <property type="evidence" value="ECO:0007669"/>
    <property type="project" value="UniProtKB-EC"/>
</dbReference>
<evidence type="ECO:0000256" key="4">
    <source>
        <dbReference type="ARBA" id="ARBA00022679"/>
    </source>
</evidence>
<organism evidence="11">
    <name type="scientific">Nyssomyia neivai</name>
    <dbReference type="NCBI Taxonomy" id="330878"/>
    <lineage>
        <taxon>Eukaryota</taxon>
        <taxon>Metazoa</taxon>
        <taxon>Ecdysozoa</taxon>
        <taxon>Arthropoda</taxon>
        <taxon>Hexapoda</taxon>
        <taxon>Insecta</taxon>
        <taxon>Pterygota</taxon>
        <taxon>Neoptera</taxon>
        <taxon>Endopterygota</taxon>
        <taxon>Diptera</taxon>
        <taxon>Nematocera</taxon>
        <taxon>Psychodoidea</taxon>
        <taxon>Psychodidae</taxon>
        <taxon>Nyssomyia</taxon>
    </lineage>
</organism>
<dbReference type="Gene3D" id="3.30.930.10">
    <property type="entry name" value="Bira Bifunctional Protein, Domain 2"/>
    <property type="match status" value="1"/>
</dbReference>
<evidence type="ECO:0000256" key="9">
    <source>
        <dbReference type="PIRSR" id="PIRSR016262-3"/>
    </source>
</evidence>
<sequence length="248" mass="28148">MSRIVQFLETGRLDYQKALRLQQYFARKGTATEEVPKDFRNILILTEHEPVYTIGIRDACTPQEVTKLQDLGAEFHKTNRGGLITFHGPGQLIAYPILNLRNFQPSVRWYVCQMQKTVVDLCKKFAIGASTTDDMGVWVRNKKICAVGINVNRYVTSHGIALNCNTDLTWFQHIVPCGLQGKGVTSMTEQLGRNVEIGEVIPHFLDSFAATFQCDLQKFPDAGRFDLFNYINDDDAQPNDVAKMKRKQ</sequence>
<feature type="domain" description="BPL/LPL catalytic" evidence="10">
    <location>
        <begin position="37"/>
        <end position="216"/>
    </location>
</feature>
<keyword evidence="6" id="KW-0496">Mitochondrion</keyword>
<evidence type="ECO:0000256" key="7">
    <source>
        <dbReference type="PIRSR" id="PIRSR016262-1"/>
    </source>
</evidence>
<evidence type="ECO:0000256" key="1">
    <source>
        <dbReference type="ARBA" id="ARBA00004173"/>
    </source>
</evidence>
<protein>
    <recommendedName>
        <fullName evidence="6">Octanoyl-[acyl-carrier-protein]:protein N-octanoyltransferase LIPT2, mitochondrial</fullName>
        <ecNumber evidence="6">2.3.1.181</ecNumber>
    </recommendedName>
</protein>
<dbReference type="NCBIfam" id="NF010925">
    <property type="entry name" value="PRK14345.1"/>
    <property type="match status" value="1"/>
</dbReference>
<dbReference type="PROSITE" id="PS01313">
    <property type="entry name" value="LIPB"/>
    <property type="match status" value="1"/>
</dbReference>
<dbReference type="AlphaFoldDB" id="A0A1L8E0L8"/>
<dbReference type="PANTHER" id="PTHR10993:SF7">
    <property type="entry name" value="LIPOYLTRANSFERASE 2, MITOCHONDRIAL-RELATED"/>
    <property type="match status" value="1"/>
</dbReference>
<dbReference type="EC" id="2.3.1.181" evidence="6"/>
<reference evidence="11" key="1">
    <citation type="submission" date="2016-12" db="EMBL/GenBank/DDBJ databases">
        <title>An insight into the sialome and mialome of the sand fly, Nyssomyia neivai.</title>
        <authorList>
            <person name="Sebastian V."/>
            <person name="Goulart T.M."/>
            <person name="Oliveira W."/>
            <person name="Calvo E."/>
            <person name="Oliveira L.F."/>
            <person name="Pinto M.C."/>
            <person name="Rosselino A.M."/>
            <person name="Ribeiro J.M."/>
        </authorList>
    </citation>
    <scope>NUCLEOTIDE SEQUENCE</scope>
</reference>
<dbReference type="HAMAP" id="MF_00013">
    <property type="entry name" value="LipB"/>
    <property type="match status" value="1"/>
</dbReference>
<evidence type="ECO:0000256" key="6">
    <source>
        <dbReference type="PIRNR" id="PIRNR016262"/>
    </source>
</evidence>
<dbReference type="InterPro" id="IPR045864">
    <property type="entry name" value="aa-tRNA-synth_II/BPL/LPL"/>
</dbReference>